<dbReference type="SUPFAM" id="SSF101738">
    <property type="entry name" value="SspB-like"/>
    <property type="match status" value="1"/>
</dbReference>
<gene>
    <name evidence="1" type="ORF">MNB_SUP05-11-247</name>
    <name evidence="2" type="ORF">MNB_SUP05-9-228</name>
</gene>
<dbReference type="GO" id="GO:0045732">
    <property type="term" value="P:positive regulation of protein catabolic process"/>
    <property type="evidence" value="ECO:0007669"/>
    <property type="project" value="TreeGrafter"/>
</dbReference>
<dbReference type="Gene3D" id="2.30.30.220">
    <property type="entry name" value="SspB-like"/>
    <property type="match status" value="1"/>
</dbReference>
<dbReference type="Pfam" id="PF04386">
    <property type="entry name" value="SspB"/>
    <property type="match status" value="1"/>
</dbReference>
<dbReference type="GO" id="GO:0005840">
    <property type="term" value="C:ribosome"/>
    <property type="evidence" value="ECO:0007669"/>
    <property type="project" value="TreeGrafter"/>
</dbReference>
<dbReference type="InterPro" id="IPR036760">
    <property type="entry name" value="SspB-like_sf"/>
</dbReference>
<dbReference type="PANTHER" id="PTHR37486:SF1">
    <property type="entry name" value="STRINGENT STARVATION PROTEIN B"/>
    <property type="match status" value="1"/>
</dbReference>
<dbReference type="NCBIfam" id="NF008769">
    <property type="entry name" value="PRK11798.2-5"/>
    <property type="match status" value="1"/>
</dbReference>
<proteinExistence type="predicted"/>
<name>A0A1W1DDF6_9ZZZZ</name>
<accession>A0A1W1DDF6</accession>
<dbReference type="PANTHER" id="PTHR37486">
    <property type="entry name" value="STRINGENT STARVATION PROTEIN B"/>
    <property type="match status" value="1"/>
</dbReference>
<dbReference type="GO" id="GO:0005829">
    <property type="term" value="C:cytosol"/>
    <property type="evidence" value="ECO:0007669"/>
    <property type="project" value="TreeGrafter"/>
</dbReference>
<evidence type="ECO:0000313" key="2">
    <source>
        <dbReference type="EMBL" id="SFV85150.1"/>
    </source>
</evidence>
<evidence type="ECO:0000313" key="1">
    <source>
        <dbReference type="EMBL" id="SFV79192.1"/>
    </source>
</evidence>
<organism evidence="1">
    <name type="scientific">hydrothermal vent metagenome</name>
    <dbReference type="NCBI Taxonomy" id="652676"/>
    <lineage>
        <taxon>unclassified sequences</taxon>
        <taxon>metagenomes</taxon>
        <taxon>ecological metagenomes</taxon>
    </lineage>
</organism>
<dbReference type="InterPro" id="IPR007481">
    <property type="entry name" value="SspB"/>
</dbReference>
<dbReference type="PIRSF" id="PIRSF005276">
    <property type="entry name" value="SspB"/>
    <property type="match status" value="1"/>
</dbReference>
<protein>
    <submittedName>
        <fullName evidence="1">Stringent starvation protein B</fullName>
    </submittedName>
</protein>
<dbReference type="AlphaFoldDB" id="A0A1W1DDF6"/>
<dbReference type="EMBL" id="FPHX01000161">
    <property type="protein sequence ID" value="SFV85150.1"/>
    <property type="molecule type" value="Genomic_DNA"/>
</dbReference>
<sequence>MATVSVAPYLIRAYHQWMEDSGLTPHILVDCSKAGVVVPNPYIQQGKIVLNIASEATSALVISNETVSFKARFDGKTQTITVPTSAILTIYAGENGEGMFFEVEAQIADQNNEQKPNLTLLD</sequence>
<reference evidence="1" key="1">
    <citation type="submission" date="2016-10" db="EMBL/GenBank/DDBJ databases">
        <authorList>
            <person name="de Groot N.N."/>
        </authorList>
    </citation>
    <scope>NUCLEOTIDE SEQUENCE</scope>
</reference>
<dbReference type="EMBL" id="FPHS01000135">
    <property type="protein sequence ID" value="SFV79192.1"/>
    <property type="molecule type" value="Genomic_DNA"/>
</dbReference>